<organism evidence="3 4">
    <name type="scientific">Acidiluteibacter ferrifornacis</name>
    <dbReference type="NCBI Taxonomy" id="2692424"/>
    <lineage>
        <taxon>Bacteria</taxon>
        <taxon>Pseudomonadati</taxon>
        <taxon>Bacteroidota</taxon>
        <taxon>Flavobacteriia</taxon>
        <taxon>Flavobacteriales</taxon>
        <taxon>Cryomorphaceae</taxon>
        <taxon>Acidiluteibacter</taxon>
    </lineage>
</organism>
<keyword evidence="4" id="KW-1185">Reference proteome</keyword>
<sequence>MNRREKNFFIIGSITFVLLCVLPQNSFAQSKKVDRTVEKRQEQLKKQEEIKKEKSAEQMEARRQKHIDIQTKEVQKRMKRSKRKSKRINDNRKESFLSRWFRK</sequence>
<reference evidence="3 4" key="1">
    <citation type="submission" date="2019-12" db="EMBL/GenBank/DDBJ databases">
        <authorList>
            <person name="Zhao J."/>
        </authorList>
    </citation>
    <scope>NUCLEOTIDE SEQUENCE [LARGE SCALE GENOMIC DNA]</scope>
    <source>
        <strain evidence="3 4">S-15</strain>
    </source>
</reference>
<dbReference type="Proteomes" id="UP000470771">
    <property type="component" value="Unassembled WGS sequence"/>
</dbReference>
<keyword evidence="2" id="KW-0732">Signal</keyword>
<feature type="compositionally biased region" description="Basic and acidic residues" evidence="1">
    <location>
        <begin position="48"/>
        <end position="76"/>
    </location>
</feature>
<evidence type="ECO:0000256" key="1">
    <source>
        <dbReference type="SAM" id="MobiDB-lite"/>
    </source>
</evidence>
<evidence type="ECO:0000256" key="2">
    <source>
        <dbReference type="SAM" id="SignalP"/>
    </source>
</evidence>
<gene>
    <name evidence="3" type="ORF">GQN54_04100</name>
</gene>
<evidence type="ECO:0000313" key="3">
    <source>
        <dbReference type="EMBL" id="NBG65284.1"/>
    </source>
</evidence>
<feature type="compositionally biased region" description="Basic and acidic residues" evidence="1">
    <location>
        <begin position="87"/>
        <end position="96"/>
    </location>
</feature>
<evidence type="ECO:0000313" key="4">
    <source>
        <dbReference type="Proteomes" id="UP000470771"/>
    </source>
</evidence>
<feature type="compositionally biased region" description="Basic residues" evidence="1">
    <location>
        <begin position="77"/>
        <end position="86"/>
    </location>
</feature>
<protein>
    <submittedName>
        <fullName evidence="3">Uncharacterized protein</fullName>
    </submittedName>
</protein>
<proteinExistence type="predicted"/>
<name>A0A6N9NHI3_9FLAO</name>
<dbReference type="EMBL" id="WWNE01000004">
    <property type="protein sequence ID" value="NBG65284.1"/>
    <property type="molecule type" value="Genomic_DNA"/>
</dbReference>
<accession>A0A6N9NHI3</accession>
<feature type="region of interest" description="Disordered" evidence="1">
    <location>
        <begin position="48"/>
        <end position="103"/>
    </location>
</feature>
<dbReference type="RefSeq" id="WP_160632240.1">
    <property type="nucleotide sequence ID" value="NZ_WWNE01000004.1"/>
</dbReference>
<dbReference type="AlphaFoldDB" id="A0A6N9NHI3"/>
<feature type="signal peptide" evidence="2">
    <location>
        <begin position="1"/>
        <end position="28"/>
    </location>
</feature>
<feature type="chain" id="PRO_5026898970" evidence="2">
    <location>
        <begin position="29"/>
        <end position="103"/>
    </location>
</feature>
<comment type="caution">
    <text evidence="3">The sequence shown here is derived from an EMBL/GenBank/DDBJ whole genome shotgun (WGS) entry which is preliminary data.</text>
</comment>